<sequence>MVTELEKSTDELKQLILNEDLKMPDISGVTPLLKKAQLNATMSPLSPEKKFEEMVVCNLVGSFSEFHQVNFSELESYISVSEFSLEKMLEALKGYVEHQAEKEDIILKACVARAVQRMEPRGFSAGFLEQRFPLLRKLDPWLFAELILNVNYVKGVDMITSLLQTDYDASYLFALIPQILKGQSNEELSVAFSKWNQYFNGDDKELAAYYAENYGFKILTHSVPSTNAAPIRNEPPVSKKRGNQTTGQRKYPIKSSSGGSKTKRLKFAADRINKLKELNKLNSGFAVFVGRSSNTARYRSLNSQKKSQDNNKRTLENH</sequence>
<protein>
    <submittedName>
        <fullName evidence="2">Uncharacterized protein</fullName>
    </submittedName>
</protein>
<gene>
    <name evidence="2" type="ORF">BC343_11620</name>
</gene>
<dbReference type="EMBL" id="MBTF01000034">
    <property type="protein sequence ID" value="OOQ58276.1"/>
    <property type="molecule type" value="Genomic_DNA"/>
</dbReference>
<dbReference type="Proteomes" id="UP000189739">
    <property type="component" value="Unassembled WGS sequence"/>
</dbReference>
<reference evidence="2 3" key="1">
    <citation type="submission" date="2016-07" db="EMBL/GenBank/DDBJ databases">
        <title>Genomic analysis of zinc-resistant bacterium Mucilaginibacter pedocola TBZ30.</title>
        <authorList>
            <person name="Huang J."/>
            <person name="Tang J."/>
        </authorList>
    </citation>
    <scope>NUCLEOTIDE SEQUENCE [LARGE SCALE GENOMIC DNA]</scope>
    <source>
        <strain evidence="2 3">TBZ30</strain>
    </source>
</reference>
<feature type="compositionally biased region" description="Polar residues" evidence="1">
    <location>
        <begin position="243"/>
        <end position="260"/>
    </location>
</feature>
<proteinExistence type="predicted"/>
<feature type="region of interest" description="Disordered" evidence="1">
    <location>
        <begin position="298"/>
        <end position="318"/>
    </location>
</feature>
<accession>A0A1S9PBB8</accession>
<feature type="region of interest" description="Disordered" evidence="1">
    <location>
        <begin position="227"/>
        <end position="262"/>
    </location>
</feature>
<dbReference type="AlphaFoldDB" id="A0A1S9PBB8"/>
<keyword evidence="3" id="KW-1185">Reference proteome</keyword>
<evidence type="ECO:0000313" key="2">
    <source>
        <dbReference type="EMBL" id="OOQ58276.1"/>
    </source>
</evidence>
<dbReference type="STRING" id="1792845.BC343_11620"/>
<feature type="compositionally biased region" description="Basic and acidic residues" evidence="1">
    <location>
        <begin position="306"/>
        <end position="318"/>
    </location>
</feature>
<evidence type="ECO:0000313" key="3">
    <source>
        <dbReference type="Proteomes" id="UP000189739"/>
    </source>
</evidence>
<dbReference type="RefSeq" id="WP_078350024.1">
    <property type="nucleotide sequence ID" value="NZ_MBTF01000034.1"/>
</dbReference>
<name>A0A1S9PBB8_9SPHI</name>
<evidence type="ECO:0000256" key="1">
    <source>
        <dbReference type="SAM" id="MobiDB-lite"/>
    </source>
</evidence>
<organism evidence="2 3">
    <name type="scientific">Mucilaginibacter pedocola</name>
    <dbReference type="NCBI Taxonomy" id="1792845"/>
    <lineage>
        <taxon>Bacteria</taxon>
        <taxon>Pseudomonadati</taxon>
        <taxon>Bacteroidota</taxon>
        <taxon>Sphingobacteriia</taxon>
        <taxon>Sphingobacteriales</taxon>
        <taxon>Sphingobacteriaceae</taxon>
        <taxon>Mucilaginibacter</taxon>
    </lineage>
</organism>
<comment type="caution">
    <text evidence="2">The sequence shown here is derived from an EMBL/GenBank/DDBJ whole genome shotgun (WGS) entry which is preliminary data.</text>
</comment>